<accession>A0AA41V6H9</accession>
<dbReference type="SUPFAM" id="SSF50685">
    <property type="entry name" value="Barwin-like endoglucanases"/>
    <property type="match status" value="1"/>
</dbReference>
<protein>
    <recommendedName>
        <fullName evidence="2">Expansin-like EG45 domain-containing protein</fullName>
    </recommendedName>
</protein>
<dbReference type="InterPro" id="IPR007112">
    <property type="entry name" value="Expansin/allergen_DPBB_dom"/>
</dbReference>
<feature type="chain" id="PRO_5041339413" description="Expansin-like EG45 domain-containing protein" evidence="1">
    <location>
        <begin position="22"/>
        <end position="255"/>
    </location>
</feature>
<dbReference type="Gene3D" id="2.60.40.760">
    <property type="entry name" value="Expansin, cellulose-binding-like domain"/>
    <property type="match status" value="1"/>
</dbReference>
<evidence type="ECO:0000259" key="2">
    <source>
        <dbReference type="PROSITE" id="PS50842"/>
    </source>
</evidence>
<dbReference type="PROSITE" id="PS50842">
    <property type="entry name" value="EXPANSIN_EG45"/>
    <property type="match status" value="1"/>
</dbReference>
<dbReference type="Proteomes" id="UP001177140">
    <property type="component" value="Unassembled WGS sequence"/>
</dbReference>
<dbReference type="PANTHER" id="PTHR31692:SF4">
    <property type="entry name" value="EXPANSIN-LIKE A1-RELATED"/>
    <property type="match status" value="1"/>
</dbReference>
<proteinExistence type="predicted"/>
<evidence type="ECO:0000313" key="3">
    <source>
        <dbReference type="EMBL" id="MCL7026358.1"/>
    </source>
</evidence>
<dbReference type="InterPro" id="IPR036749">
    <property type="entry name" value="Expansin_CBD_sf"/>
</dbReference>
<dbReference type="Gene3D" id="2.40.40.10">
    <property type="entry name" value="RlpA-like domain"/>
    <property type="match status" value="1"/>
</dbReference>
<dbReference type="Pfam" id="PF01357">
    <property type="entry name" value="Expansin_C"/>
    <property type="match status" value="1"/>
</dbReference>
<keyword evidence="1" id="KW-0732">Signal</keyword>
<name>A0AA41V6H9_PAPNU</name>
<dbReference type="EMBL" id="JAJJMA010055556">
    <property type="protein sequence ID" value="MCL7026358.1"/>
    <property type="molecule type" value="Genomic_DNA"/>
</dbReference>
<sequence length="255" mass="28437">MALFSVLFLLFLASSSLTVSAAPCNPLCLHKSKAAGACGYGSLAKGFNKGYIASGIPSLLGEKGVDCGSCLHVHTNTLIHFRIVPFHFNLQYILTYLRLGKGTIVVLTNSLMQIKNYSDTDLILSDRAYISMAAKGKAEEPWHSKLVPCEYKSHNVSVRVDESSKKPERLVLTFLYQGGQTGIYLVTVYAQNNFTRIERDMDRRYGAVWEMKEVPQGSLSFRLFVYNGYDRSFMNDTLDKRDGCTPNCTDGQLDQ</sequence>
<comment type="caution">
    <text evidence="3">The sequence shown here is derived from an EMBL/GenBank/DDBJ whole genome shotgun (WGS) entry which is preliminary data.</text>
</comment>
<feature type="domain" description="Expansin-like EG45" evidence="2">
    <location>
        <begin position="35"/>
        <end position="152"/>
    </location>
</feature>
<dbReference type="InterPro" id="IPR036908">
    <property type="entry name" value="RlpA-like_sf"/>
</dbReference>
<dbReference type="PANTHER" id="PTHR31692">
    <property type="entry name" value="EXPANSIN-B3"/>
    <property type="match status" value="1"/>
</dbReference>
<dbReference type="SUPFAM" id="SSF49590">
    <property type="entry name" value="PHL pollen allergen"/>
    <property type="match status" value="1"/>
</dbReference>
<evidence type="ECO:0000256" key="1">
    <source>
        <dbReference type="SAM" id="SignalP"/>
    </source>
</evidence>
<reference evidence="3" key="1">
    <citation type="submission" date="2022-03" db="EMBL/GenBank/DDBJ databases">
        <title>A functionally conserved STORR gene fusion in Papaver species that diverged 16.8 million years ago.</title>
        <authorList>
            <person name="Catania T."/>
        </authorList>
    </citation>
    <scope>NUCLEOTIDE SEQUENCE</scope>
    <source>
        <strain evidence="3">S-191538</strain>
    </source>
</reference>
<feature type="signal peptide" evidence="1">
    <location>
        <begin position="1"/>
        <end position="21"/>
    </location>
</feature>
<evidence type="ECO:0000313" key="4">
    <source>
        <dbReference type="Proteomes" id="UP001177140"/>
    </source>
</evidence>
<gene>
    <name evidence="3" type="ORF">MKW94_012958</name>
</gene>
<dbReference type="AlphaFoldDB" id="A0AA41V6H9"/>
<organism evidence="3 4">
    <name type="scientific">Papaver nudicaule</name>
    <name type="common">Iceland poppy</name>
    <dbReference type="NCBI Taxonomy" id="74823"/>
    <lineage>
        <taxon>Eukaryota</taxon>
        <taxon>Viridiplantae</taxon>
        <taxon>Streptophyta</taxon>
        <taxon>Embryophyta</taxon>
        <taxon>Tracheophyta</taxon>
        <taxon>Spermatophyta</taxon>
        <taxon>Magnoliopsida</taxon>
        <taxon>Ranunculales</taxon>
        <taxon>Papaveraceae</taxon>
        <taxon>Papaveroideae</taxon>
        <taxon>Papaver</taxon>
    </lineage>
</organism>
<dbReference type="InterPro" id="IPR007117">
    <property type="entry name" value="Expansin_CBD"/>
</dbReference>
<keyword evidence="4" id="KW-1185">Reference proteome</keyword>